<evidence type="ECO:0000259" key="2">
    <source>
        <dbReference type="Pfam" id="PF03457"/>
    </source>
</evidence>
<dbReference type="PANTHER" id="PTHR33418:SF1">
    <property type="entry name" value="HELICASE-ASSOCIATED DOMAIN-CONTAINING PROTEIN"/>
    <property type="match status" value="1"/>
</dbReference>
<accession>A0AAD3DEU5</accession>
<dbReference type="AlphaFoldDB" id="A0AAD3DEU5"/>
<dbReference type="EMBL" id="BLLK01000075">
    <property type="protein sequence ID" value="GFH61705.1"/>
    <property type="molecule type" value="Genomic_DNA"/>
</dbReference>
<evidence type="ECO:0000313" key="3">
    <source>
        <dbReference type="EMBL" id="GFH61705.1"/>
    </source>
</evidence>
<dbReference type="Proteomes" id="UP001054902">
    <property type="component" value="Unassembled WGS sequence"/>
</dbReference>
<organism evidence="3 4">
    <name type="scientific">Chaetoceros tenuissimus</name>
    <dbReference type="NCBI Taxonomy" id="426638"/>
    <lineage>
        <taxon>Eukaryota</taxon>
        <taxon>Sar</taxon>
        <taxon>Stramenopiles</taxon>
        <taxon>Ochrophyta</taxon>
        <taxon>Bacillariophyta</taxon>
        <taxon>Coscinodiscophyceae</taxon>
        <taxon>Chaetocerotophycidae</taxon>
        <taxon>Chaetocerotales</taxon>
        <taxon>Chaetocerotaceae</taxon>
        <taxon>Chaetoceros</taxon>
    </lineage>
</organism>
<feature type="compositionally biased region" description="Basic and acidic residues" evidence="1">
    <location>
        <begin position="327"/>
        <end position="339"/>
    </location>
</feature>
<gene>
    <name evidence="3" type="ORF">CTEN210_18181</name>
</gene>
<comment type="caution">
    <text evidence="3">The sequence shown here is derived from an EMBL/GenBank/DDBJ whole genome shotgun (WGS) entry which is preliminary data.</text>
</comment>
<proteinExistence type="predicted"/>
<dbReference type="InterPro" id="IPR005114">
    <property type="entry name" value="Helicase_assoc"/>
</dbReference>
<feature type="domain" description="Helicase-associated" evidence="2">
    <location>
        <begin position="44"/>
        <end position="103"/>
    </location>
</feature>
<dbReference type="PANTHER" id="PTHR33418">
    <property type="entry name" value="HELICASE-ASSOCIATED"/>
    <property type="match status" value="1"/>
</dbReference>
<reference evidence="3 4" key="1">
    <citation type="journal article" date="2021" name="Sci. Rep.">
        <title>The genome of the diatom Chaetoceros tenuissimus carries an ancient integrated fragment of an extant virus.</title>
        <authorList>
            <person name="Hongo Y."/>
            <person name="Kimura K."/>
            <person name="Takaki Y."/>
            <person name="Yoshida Y."/>
            <person name="Baba S."/>
            <person name="Kobayashi G."/>
            <person name="Nagasaki K."/>
            <person name="Hano T."/>
            <person name="Tomaru Y."/>
        </authorList>
    </citation>
    <scope>NUCLEOTIDE SEQUENCE [LARGE SCALE GENOMIC DNA]</scope>
    <source>
        <strain evidence="3 4">NIES-3715</strain>
    </source>
</reference>
<feature type="domain" description="Helicase-associated" evidence="2">
    <location>
        <begin position="125"/>
        <end position="200"/>
    </location>
</feature>
<feature type="domain" description="Helicase-associated" evidence="2">
    <location>
        <begin position="217"/>
        <end position="283"/>
    </location>
</feature>
<dbReference type="Pfam" id="PF03457">
    <property type="entry name" value="HA"/>
    <property type="match status" value="3"/>
</dbReference>
<dbReference type="Gene3D" id="6.10.140.530">
    <property type="match status" value="3"/>
</dbReference>
<name>A0AAD3DEU5_9STRA</name>
<evidence type="ECO:0000256" key="1">
    <source>
        <dbReference type="SAM" id="MobiDB-lite"/>
    </source>
</evidence>
<protein>
    <recommendedName>
        <fullName evidence="2">Helicase-associated domain-containing protein</fullName>
    </recommendedName>
</protein>
<sequence length="410" mass="47674">MNETTEFINEASVHELLEDLKINKDQFLASSVAGRFGDNFYYSLKWLDKLEELYEYKKQYKHCNVPAKYENQTLYKWVQMQRSHYKISKISEERKQMLNAIGFNWTAVSPKEIGTMTRVFTPARRAKWDGKFQELYEHKSKHGHCNVPTKKYGGDTNHSPSTFQLGNWVRYQRTQYSLMLKGLANNLTKDQIQQLDSIGFNQKSQTKTDANNLSENKKWHDQFDLLKQCKKEHGHCDVHASYAPNESLKNWVQMQRTQYSYMVNGFTTKLTKKRCDLLESIGFNWSSKGKNQTVKQIEESKINANADERMPIEASDNVSQQKTTGKRKMEPRKSTCAKNEKPKLFRQMANEESCKESLTNASKKRKVELSGSTSLQGKDETLCKLSLLFQKEKDALYADIRKRNLANSIS</sequence>
<evidence type="ECO:0000313" key="4">
    <source>
        <dbReference type="Proteomes" id="UP001054902"/>
    </source>
</evidence>
<feature type="region of interest" description="Disordered" evidence="1">
    <location>
        <begin position="315"/>
        <end position="339"/>
    </location>
</feature>
<keyword evidence="4" id="KW-1185">Reference proteome</keyword>